<gene>
    <name evidence="1" type="ORF">PINE0816_LOCUS9083</name>
</gene>
<evidence type="ECO:0000313" key="1">
    <source>
        <dbReference type="EMBL" id="CAD8412954.1"/>
    </source>
</evidence>
<dbReference type="AlphaFoldDB" id="A0A7S0C507"/>
<dbReference type="EMBL" id="HBEL01019203">
    <property type="protein sequence ID" value="CAD8412954.1"/>
    <property type="molecule type" value="Transcribed_RNA"/>
</dbReference>
<reference evidence="1" key="1">
    <citation type="submission" date="2021-01" db="EMBL/GenBank/DDBJ databases">
        <authorList>
            <person name="Corre E."/>
            <person name="Pelletier E."/>
            <person name="Niang G."/>
            <person name="Scheremetjew M."/>
            <person name="Finn R."/>
            <person name="Kale V."/>
            <person name="Holt S."/>
            <person name="Cochrane G."/>
            <person name="Meng A."/>
            <person name="Brown T."/>
            <person name="Cohen L."/>
        </authorList>
    </citation>
    <scope>NUCLEOTIDE SEQUENCE</scope>
    <source>
        <strain evidence="1">CCAP1064/1</strain>
    </source>
</reference>
<protein>
    <submittedName>
        <fullName evidence="1">Uncharacterized protein</fullName>
    </submittedName>
</protein>
<sequence>MLSSMPTSCKERREISYRSEAIFFQEELEKGVIDENITFVSTKHRFPALHLSNNVLPTNVVWLVLCREPINQLLTLSQIRRNRCPKEEILCQFQHWTQPYHLN</sequence>
<proteinExistence type="predicted"/>
<organism evidence="1">
    <name type="scientific">Proboscia inermis</name>
    <dbReference type="NCBI Taxonomy" id="420281"/>
    <lineage>
        <taxon>Eukaryota</taxon>
        <taxon>Sar</taxon>
        <taxon>Stramenopiles</taxon>
        <taxon>Ochrophyta</taxon>
        <taxon>Bacillariophyta</taxon>
        <taxon>Coscinodiscophyceae</taxon>
        <taxon>Rhizosoleniophycidae</taxon>
        <taxon>Rhizosoleniales</taxon>
        <taxon>Rhizosoleniaceae</taxon>
        <taxon>Proboscia</taxon>
    </lineage>
</organism>
<name>A0A7S0C507_9STRA</name>
<accession>A0A7S0C507</accession>